<accession>A0A926JTK8</accession>
<keyword evidence="2" id="KW-1185">Reference proteome</keyword>
<reference evidence="1 2" key="1">
    <citation type="submission" date="2020-09" db="EMBL/GenBank/DDBJ databases">
        <title>Sinomicrobium weinanense sp. nov., a halophilic bacteria isolated from saline-alkali soil.</title>
        <authorList>
            <person name="Wu P."/>
            <person name="Ren H."/>
            <person name="Mei Y."/>
            <person name="Liang Y."/>
            <person name="Chen Z."/>
        </authorList>
    </citation>
    <scope>NUCLEOTIDE SEQUENCE [LARGE SCALE GENOMIC DNA]</scope>
    <source>
        <strain evidence="1 2">FJxs</strain>
    </source>
</reference>
<comment type="caution">
    <text evidence="1">The sequence shown here is derived from an EMBL/GenBank/DDBJ whole genome shotgun (WGS) entry which is preliminary data.</text>
</comment>
<evidence type="ECO:0000313" key="2">
    <source>
        <dbReference type="Proteomes" id="UP000653730"/>
    </source>
</evidence>
<organism evidence="1 2">
    <name type="scientific">Sinomicrobium weinanense</name>
    <dbReference type="NCBI Taxonomy" id="2842200"/>
    <lineage>
        <taxon>Bacteria</taxon>
        <taxon>Pseudomonadati</taxon>
        <taxon>Bacteroidota</taxon>
        <taxon>Flavobacteriia</taxon>
        <taxon>Flavobacteriales</taxon>
        <taxon>Flavobacteriaceae</taxon>
        <taxon>Sinomicrobium</taxon>
    </lineage>
</organism>
<dbReference type="Proteomes" id="UP000653730">
    <property type="component" value="Unassembled WGS sequence"/>
</dbReference>
<protein>
    <submittedName>
        <fullName evidence="1">Uncharacterized protein</fullName>
    </submittedName>
</protein>
<gene>
    <name evidence="1" type="ORF">IBL28_14225</name>
</gene>
<sequence>MTQFLAFDQVLELPSSNEEGRPAWWNGEFNPGHDLGGFLTPGLRG</sequence>
<proteinExistence type="predicted"/>
<name>A0A926JTK8_9FLAO</name>
<dbReference type="RefSeq" id="WP_187966269.1">
    <property type="nucleotide sequence ID" value="NZ_JACVDC010000047.1"/>
</dbReference>
<dbReference type="AlphaFoldDB" id="A0A926JTK8"/>
<evidence type="ECO:0000313" key="1">
    <source>
        <dbReference type="EMBL" id="MBC9797131.1"/>
    </source>
</evidence>
<dbReference type="EMBL" id="JACVDC010000047">
    <property type="protein sequence ID" value="MBC9797131.1"/>
    <property type="molecule type" value="Genomic_DNA"/>
</dbReference>